<accession>A0ABQ6J4G8</accession>
<keyword evidence="1" id="KW-1133">Transmembrane helix</keyword>
<evidence type="ECO:0008006" key="4">
    <source>
        <dbReference type="Google" id="ProtNLM"/>
    </source>
</evidence>
<reference evidence="3" key="1">
    <citation type="journal article" date="2019" name="Int. J. Syst. Evol. Microbiol.">
        <title>The Global Catalogue of Microorganisms (GCM) 10K type strain sequencing project: providing services to taxonomists for standard genome sequencing and annotation.</title>
        <authorList>
            <consortium name="The Broad Institute Genomics Platform"/>
            <consortium name="The Broad Institute Genome Sequencing Center for Infectious Disease"/>
            <person name="Wu L."/>
            <person name="Ma J."/>
        </authorList>
    </citation>
    <scope>NUCLEOTIDE SEQUENCE [LARGE SCALE GENOMIC DNA]</scope>
    <source>
        <strain evidence="3">NBRC 102030</strain>
    </source>
</reference>
<feature type="transmembrane region" description="Helical" evidence="1">
    <location>
        <begin position="79"/>
        <end position="104"/>
    </location>
</feature>
<dbReference type="Proteomes" id="UP001157046">
    <property type="component" value="Unassembled WGS sequence"/>
</dbReference>
<name>A0ABQ6J4G8_9GAMM</name>
<comment type="caution">
    <text evidence="2">The sequence shown here is derived from an EMBL/GenBank/DDBJ whole genome shotgun (WGS) entry which is preliminary data.</text>
</comment>
<dbReference type="EMBL" id="BSUY01000001">
    <property type="protein sequence ID" value="GMA82411.1"/>
    <property type="molecule type" value="Genomic_DNA"/>
</dbReference>
<keyword evidence="3" id="KW-1185">Reference proteome</keyword>
<organism evidence="2 3">
    <name type="scientific">Shewanella glacialipiscicola</name>
    <dbReference type="NCBI Taxonomy" id="614069"/>
    <lineage>
        <taxon>Bacteria</taxon>
        <taxon>Pseudomonadati</taxon>
        <taxon>Pseudomonadota</taxon>
        <taxon>Gammaproteobacteria</taxon>
        <taxon>Alteromonadales</taxon>
        <taxon>Shewanellaceae</taxon>
        <taxon>Shewanella</taxon>
    </lineage>
</organism>
<keyword evidence="1" id="KW-0472">Membrane</keyword>
<evidence type="ECO:0000256" key="1">
    <source>
        <dbReference type="SAM" id="Phobius"/>
    </source>
</evidence>
<protein>
    <recommendedName>
        <fullName evidence="4">Inner membrane protein</fullName>
    </recommendedName>
</protein>
<evidence type="ECO:0000313" key="3">
    <source>
        <dbReference type="Proteomes" id="UP001157046"/>
    </source>
</evidence>
<proteinExistence type="predicted"/>
<keyword evidence="1" id="KW-0812">Transmembrane</keyword>
<sequence>MWWRMLWILIACWLLSAHFLRYEQITFAIPFALAPLALLFRSLYLLRLLQIVLFISVFTVWGVTAFETVQIRLEQETPWLRLSFIMIAVMLFTLGAIMCVNGILRIRKQKFSWGRSSLR</sequence>
<evidence type="ECO:0000313" key="2">
    <source>
        <dbReference type="EMBL" id="GMA82411.1"/>
    </source>
</evidence>
<feature type="transmembrane region" description="Helical" evidence="1">
    <location>
        <begin position="51"/>
        <end position="73"/>
    </location>
</feature>
<gene>
    <name evidence="2" type="ORF">GCM10025855_19440</name>
</gene>
<dbReference type="RefSeq" id="WP_246611814.1">
    <property type="nucleotide sequence ID" value="NZ_BPFC01000255.1"/>
</dbReference>